<dbReference type="InterPro" id="IPR050208">
    <property type="entry name" value="MHC_class-I_related"/>
</dbReference>
<protein>
    <submittedName>
        <fullName evidence="3">HA1F protein</fullName>
    </submittedName>
</protein>
<comment type="caution">
    <text evidence="3">The sequence shown here is derived from an EMBL/GenBank/DDBJ whole genome shotgun (WGS) entry which is preliminary data.</text>
</comment>
<reference evidence="3 4" key="1">
    <citation type="submission" date="2019-09" db="EMBL/GenBank/DDBJ databases">
        <title>Bird 10,000 Genomes (B10K) Project - Family phase.</title>
        <authorList>
            <person name="Zhang G."/>
        </authorList>
    </citation>
    <scope>NUCLEOTIDE SEQUENCE [LARGE SCALE GENOMIC DNA]</scope>
    <source>
        <strain evidence="3">B10K-DU-001-16</strain>
        <tissue evidence="3">Muscle</tissue>
    </source>
</reference>
<dbReference type="AlphaFoldDB" id="A0A7K9IB23"/>
<dbReference type="Gene3D" id="3.30.500.10">
    <property type="entry name" value="MHC class I-like antigen recognition-like"/>
    <property type="match status" value="1"/>
</dbReference>
<feature type="non-terminal residue" evidence="3">
    <location>
        <position position="77"/>
    </location>
</feature>
<dbReference type="EMBL" id="VWZO01022248">
    <property type="protein sequence ID" value="NXH22926.1"/>
    <property type="molecule type" value="Genomic_DNA"/>
</dbReference>
<dbReference type="Pfam" id="PF00129">
    <property type="entry name" value="MHC_I"/>
    <property type="match status" value="1"/>
</dbReference>
<feature type="non-terminal residue" evidence="3">
    <location>
        <position position="1"/>
    </location>
</feature>
<keyword evidence="4" id="KW-1185">Reference proteome</keyword>
<proteinExistence type="predicted"/>
<dbReference type="InterPro" id="IPR011162">
    <property type="entry name" value="MHC_I/II-like_Ag-recog"/>
</dbReference>
<keyword evidence="1" id="KW-0325">Glycoprotein</keyword>
<sequence>SLRYFDVAVPYPSPEVPQYTSVGYVDGIPFSYYDSESRRAVPKAEWILGAMDPQFWKRETRISQRNQKIDRGNLEKV</sequence>
<name>A0A7K9IB23_9PICI</name>
<organism evidence="3 4">
    <name type="scientific">Bucco capensis</name>
    <name type="common">collared puffbird</name>
    <dbReference type="NCBI Taxonomy" id="135168"/>
    <lineage>
        <taxon>Eukaryota</taxon>
        <taxon>Metazoa</taxon>
        <taxon>Chordata</taxon>
        <taxon>Craniata</taxon>
        <taxon>Vertebrata</taxon>
        <taxon>Euteleostomi</taxon>
        <taxon>Archelosauria</taxon>
        <taxon>Archosauria</taxon>
        <taxon>Dinosauria</taxon>
        <taxon>Saurischia</taxon>
        <taxon>Theropoda</taxon>
        <taxon>Coelurosauria</taxon>
        <taxon>Aves</taxon>
        <taxon>Neognathae</taxon>
        <taxon>Neoaves</taxon>
        <taxon>Telluraves</taxon>
        <taxon>Coraciimorphae</taxon>
        <taxon>Piciformes</taxon>
        <taxon>Bucconidae</taxon>
        <taxon>Bucco</taxon>
    </lineage>
</organism>
<dbReference type="OrthoDB" id="8936120at2759"/>
<dbReference type="GO" id="GO:0006955">
    <property type="term" value="P:immune response"/>
    <property type="evidence" value="ECO:0007669"/>
    <property type="project" value="TreeGrafter"/>
</dbReference>
<evidence type="ECO:0000313" key="3">
    <source>
        <dbReference type="EMBL" id="NXH22926.1"/>
    </source>
</evidence>
<evidence type="ECO:0000259" key="2">
    <source>
        <dbReference type="Pfam" id="PF00129"/>
    </source>
</evidence>
<dbReference type="GO" id="GO:0005615">
    <property type="term" value="C:extracellular space"/>
    <property type="evidence" value="ECO:0007669"/>
    <property type="project" value="TreeGrafter"/>
</dbReference>
<dbReference type="PANTHER" id="PTHR16675:SF235">
    <property type="entry name" value="SHKT DOMAIN-CONTAINING PROTEIN"/>
    <property type="match status" value="1"/>
</dbReference>
<dbReference type="SUPFAM" id="SSF54452">
    <property type="entry name" value="MHC antigen-recognition domain"/>
    <property type="match status" value="1"/>
</dbReference>
<dbReference type="PANTHER" id="PTHR16675">
    <property type="entry name" value="MHC CLASS I-RELATED"/>
    <property type="match status" value="1"/>
</dbReference>
<dbReference type="GO" id="GO:0009897">
    <property type="term" value="C:external side of plasma membrane"/>
    <property type="evidence" value="ECO:0007669"/>
    <property type="project" value="TreeGrafter"/>
</dbReference>
<evidence type="ECO:0000313" key="4">
    <source>
        <dbReference type="Proteomes" id="UP000534107"/>
    </source>
</evidence>
<accession>A0A7K9IB23</accession>
<dbReference type="Proteomes" id="UP000534107">
    <property type="component" value="Unassembled WGS sequence"/>
</dbReference>
<dbReference type="InterPro" id="IPR011161">
    <property type="entry name" value="MHC_I-like_Ag-recog"/>
</dbReference>
<gene>
    <name evidence="3" type="primary">Ha1f</name>
    <name evidence="3" type="ORF">BUCCAP_R15564</name>
</gene>
<evidence type="ECO:0000256" key="1">
    <source>
        <dbReference type="ARBA" id="ARBA00023180"/>
    </source>
</evidence>
<dbReference type="InterPro" id="IPR037055">
    <property type="entry name" value="MHC_I-like_Ag-recog_sf"/>
</dbReference>
<feature type="domain" description="MHC class I-like antigen recognition-like" evidence="2">
    <location>
        <begin position="1"/>
        <end position="76"/>
    </location>
</feature>